<dbReference type="AlphaFoldDB" id="A0A9R1LNS3"/>
<proteinExistence type="predicted"/>
<evidence type="ECO:0000313" key="2">
    <source>
        <dbReference type="EMBL" id="KAF7092255.1"/>
    </source>
</evidence>
<name>A0A9R1LNS3_WHEAT</name>
<reference evidence="2" key="1">
    <citation type="journal article" date="2017" name="Gigascience">
        <title>The first near-complete assembly of the hexaploid bread wheat genome, Triticum aestivum.</title>
        <authorList>
            <person name="Zimin A.V."/>
            <person name="Puiu D."/>
            <person name="Hall R."/>
            <person name="Kingan S."/>
            <person name="Clavijo B.J."/>
            <person name="Salzberg S.L."/>
        </authorList>
    </citation>
    <scope>NUCLEOTIDE SEQUENCE</scope>
    <source>
        <tissue evidence="2">Leaf</tissue>
    </source>
</reference>
<organism evidence="2">
    <name type="scientific">Triticum aestivum</name>
    <name type="common">Wheat</name>
    <dbReference type="NCBI Taxonomy" id="4565"/>
    <lineage>
        <taxon>Eukaryota</taxon>
        <taxon>Viridiplantae</taxon>
        <taxon>Streptophyta</taxon>
        <taxon>Embryophyta</taxon>
        <taxon>Tracheophyta</taxon>
        <taxon>Spermatophyta</taxon>
        <taxon>Magnoliopsida</taxon>
        <taxon>Liliopsida</taxon>
        <taxon>Poales</taxon>
        <taxon>Poaceae</taxon>
        <taxon>BOP clade</taxon>
        <taxon>Pooideae</taxon>
        <taxon>Triticodae</taxon>
        <taxon>Triticeae</taxon>
        <taxon>Triticinae</taxon>
        <taxon>Triticum</taxon>
    </lineage>
</organism>
<dbReference type="EMBL" id="CM022228">
    <property type="protein sequence ID" value="KAF7092255.1"/>
    <property type="molecule type" value="Genomic_DNA"/>
</dbReference>
<sequence>EEALPAALLAPLHPPPPPAPCSMSHLPSSSHGLRTLREEEEAVGELITGQHELPPTISPTQEAGGDDVAAADDIGAGKFTVSRRAVPQGPNPLHN</sequence>
<accession>A0A9R1LNS3</accession>
<gene>
    <name evidence="2" type="ORF">CFC21_094761</name>
</gene>
<reference evidence="2" key="2">
    <citation type="submission" date="2020-03" db="EMBL/GenBank/DDBJ databases">
        <title>The second near-complete assembly of the hexaploid bread wheat (Triticum aestivum) genome.</title>
        <authorList>
            <person name="Zimin A.V."/>
            <person name="Puiu D."/>
            <person name="Shumante A."/>
            <person name="Alonge M."/>
            <person name="Salzberg S.L."/>
        </authorList>
    </citation>
    <scope>NUCLEOTIDE SEQUENCE</scope>
    <source>
        <tissue evidence="2">Leaf</tissue>
    </source>
</reference>
<comment type="caution">
    <text evidence="2">The sequence shown here is derived from an EMBL/GenBank/DDBJ whole genome shotgun (WGS) entry which is preliminary data.</text>
</comment>
<dbReference type="OrthoDB" id="1913496at2759"/>
<evidence type="ECO:0000256" key="1">
    <source>
        <dbReference type="SAM" id="MobiDB-lite"/>
    </source>
</evidence>
<feature type="region of interest" description="Disordered" evidence="1">
    <location>
        <begin position="48"/>
        <end position="68"/>
    </location>
</feature>
<protein>
    <submittedName>
        <fullName evidence="2">Uncharacterized protein</fullName>
    </submittedName>
</protein>
<dbReference type="Proteomes" id="UP000815260">
    <property type="component" value="Chromosome 6D"/>
</dbReference>
<feature type="compositionally biased region" description="Low complexity" evidence="1">
    <location>
        <begin position="1"/>
        <end position="11"/>
    </location>
</feature>
<feature type="region of interest" description="Disordered" evidence="1">
    <location>
        <begin position="1"/>
        <end position="34"/>
    </location>
</feature>
<feature type="non-terminal residue" evidence="2">
    <location>
        <position position="1"/>
    </location>
</feature>